<evidence type="ECO:0000256" key="7">
    <source>
        <dbReference type="SAM" id="Phobius"/>
    </source>
</evidence>
<gene>
    <name evidence="8" type="ORF">OFY01_30705</name>
</gene>
<feature type="transmembrane region" description="Helical" evidence="7">
    <location>
        <begin position="151"/>
        <end position="173"/>
    </location>
</feature>
<accession>A0ABT3U3Z8</accession>
<feature type="transmembrane region" description="Helical" evidence="7">
    <location>
        <begin position="59"/>
        <end position="78"/>
    </location>
</feature>
<evidence type="ECO:0000256" key="5">
    <source>
        <dbReference type="ARBA" id="ARBA00023136"/>
    </source>
</evidence>
<feature type="transmembrane region" description="Helical" evidence="7">
    <location>
        <begin position="352"/>
        <end position="371"/>
    </location>
</feature>
<organism evidence="8 9">
    <name type="scientific">Streptomyces beihaiensis</name>
    <dbReference type="NCBI Taxonomy" id="2984495"/>
    <lineage>
        <taxon>Bacteria</taxon>
        <taxon>Bacillati</taxon>
        <taxon>Actinomycetota</taxon>
        <taxon>Actinomycetes</taxon>
        <taxon>Kitasatosporales</taxon>
        <taxon>Streptomycetaceae</taxon>
        <taxon>Streptomyces</taxon>
    </lineage>
</organism>
<feature type="region of interest" description="Disordered" evidence="6">
    <location>
        <begin position="412"/>
        <end position="438"/>
    </location>
</feature>
<evidence type="ECO:0000256" key="2">
    <source>
        <dbReference type="ARBA" id="ARBA00022475"/>
    </source>
</evidence>
<dbReference type="InterPro" id="IPR011701">
    <property type="entry name" value="MFS"/>
</dbReference>
<protein>
    <submittedName>
        <fullName evidence="8">MFS transporter</fullName>
    </submittedName>
</protein>
<keyword evidence="4 7" id="KW-1133">Transmembrane helix</keyword>
<feature type="transmembrane region" description="Helical" evidence="7">
    <location>
        <begin position="228"/>
        <end position="250"/>
    </location>
</feature>
<feature type="transmembrane region" description="Helical" evidence="7">
    <location>
        <begin position="291"/>
        <end position="311"/>
    </location>
</feature>
<feature type="transmembrane region" description="Helical" evidence="7">
    <location>
        <begin position="85"/>
        <end position="106"/>
    </location>
</feature>
<name>A0ABT3U3Z8_9ACTN</name>
<feature type="transmembrane region" description="Helical" evidence="7">
    <location>
        <begin position="317"/>
        <end position="340"/>
    </location>
</feature>
<evidence type="ECO:0000256" key="3">
    <source>
        <dbReference type="ARBA" id="ARBA00022692"/>
    </source>
</evidence>
<dbReference type="PANTHER" id="PTHR23513">
    <property type="entry name" value="INTEGRAL MEMBRANE EFFLUX PROTEIN-RELATED"/>
    <property type="match status" value="1"/>
</dbReference>
<feature type="transmembrane region" description="Helical" evidence="7">
    <location>
        <begin position="383"/>
        <end position="401"/>
    </location>
</feature>
<dbReference type="Pfam" id="PF07690">
    <property type="entry name" value="MFS_1"/>
    <property type="match status" value="1"/>
</dbReference>
<keyword evidence="2" id="KW-1003">Cell membrane</keyword>
<dbReference type="Gene3D" id="1.20.1250.20">
    <property type="entry name" value="MFS general substrate transporter like domains"/>
    <property type="match status" value="1"/>
</dbReference>
<evidence type="ECO:0000256" key="4">
    <source>
        <dbReference type="ARBA" id="ARBA00022989"/>
    </source>
</evidence>
<dbReference type="EMBL" id="JAPHNL010000331">
    <property type="protein sequence ID" value="MCX3064052.1"/>
    <property type="molecule type" value="Genomic_DNA"/>
</dbReference>
<dbReference type="RefSeq" id="WP_266605490.1">
    <property type="nucleotide sequence ID" value="NZ_JAPHNL010000331.1"/>
</dbReference>
<dbReference type="Proteomes" id="UP001163064">
    <property type="component" value="Unassembled WGS sequence"/>
</dbReference>
<dbReference type="CDD" id="cd06173">
    <property type="entry name" value="MFS_MefA_like"/>
    <property type="match status" value="1"/>
</dbReference>
<evidence type="ECO:0000313" key="8">
    <source>
        <dbReference type="EMBL" id="MCX3064052.1"/>
    </source>
</evidence>
<dbReference type="SUPFAM" id="SSF103473">
    <property type="entry name" value="MFS general substrate transporter"/>
    <property type="match status" value="1"/>
</dbReference>
<evidence type="ECO:0000313" key="9">
    <source>
        <dbReference type="Proteomes" id="UP001163064"/>
    </source>
</evidence>
<sequence length="438" mass="44807">MTAAPSPAPPRRRPSWAGRNYVLLAVSACITTLGSNGALIASAFAVIDAGGDGGDVGLVAASRTLPLVIFLLVGGAVADRLPRHHVMVAANALNFLSQGAFALLVLTGEPRLWQMTALSALGGTGQAFFNPAAEGMLMASVSGEHASRAFALFRMGMSGAAVGGAALGGATVAALGPGWVLAVDAAGFAVAGALRSCLRVTDMAPREPGGGLLADMRDGWREFVGRRWLWTVVTQFTVVVAVIGAAESVYGPLVARDTLGGAGPWGFALGAFGVGTVVGGLLMTRWKPRRMLFVGTLCVFSLALPSAALAIPVPLGVLVAVMFAGGVATEVFSVSWITALHQEIPEDKLSRVSAYDWFGSVAMVPAATALAGPAESVFGRSAALWGCSALVVVPTAAVLFVPEVRQLRRREAGAAVPSAAPDTLDRAQRADGSPVTPR</sequence>
<comment type="caution">
    <text evidence="8">The sequence shown here is derived from an EMBL/GenBank/DDBJ whole genome shotgun (WGS) entry which is preliminary data.</text>
</comment>
<proteinExistence type="predicted"/>
<dbReference type="InterPro" id="IPR036259">
    <property type="entry name" value="MFS_trans_sf"/>
</dbReference>
<keyword evidence="3 7" id="KW-0812">Transmembrane</keyword>
<dbReference type="PANTHER" id="PTHR23513:SF11">
    <property type="entry name" value="STAPHYLOFERRIN A TRANSPORTER"/>
    <property type="match status" value="1"/>
</dbReference>
<keyword evidence="9" id="KW-1185">Reference proteome</keyword>
<evidence type="ECO:0000256" key="6">
    <source>
        <dbReference type="SAM" id="MobiDB-lite"/>
    </source>
</evidence>
<reference evidence="8" key="1">
    <citation type="submission" date="2022-10" db="EMBL/GenBank/DDBJ databases">
        <title>Streptomyces beihaiensis sp. nov., a chitin degrading actinobacterium, isolated from shrimp pond soil.</title>
        <authorList>
            <person name="Xie J."/>
            <person name="Shen N."/>
        </authorList>
    </citation>
    <scope>NUCLEOTIDE SEQUENCE</scope>
    <source>
        <strain evidence="8">GXMU-J5</strain>
    </source>
</reference>
<comment type="subcellular location">
    <subcellularLocation>
        <location evidence="1">Cell membrane</location>
        <topology evidence="1">Multi-pass membrane protein</topology>
    </subcellularLocation>
</comment>
<feature type="transmembrane region" description="Helical" evidence="7">
    <location>
        <begin position="21"/>
        <end position="47"/>
    </location>
</feature>
<evidence type="ECO:0000256" key="1">
    <source>
        <dbReference type="ARBA" id="ARBA00004651"/>
    </source>
</evidence>
<feature type="transmembrane region" description="Helical" evidence="7">
    <location>
        <begin position="262"/>
        <end position="284"/>
    </location>
</feature>
<keyword evidence="5 7" id="KW-0472">Membrane</keyword>